<evidence type="ECO:0000256" key="3">
    <source>
        <dbReference type="ARBA" id="ARBA00013529"/>
    </source>
</evidence>
<gene>
    <name evidence="12" type="primary">fer</name>
    <name evidence="12" type="ORF">ERS852473_02211</name>
</gene>
<name>A0ABP2AWA7_SARVE</name>
<proteinExistence type="predicted"/>
<dbReference type="InterPro" id="IPR017900">
    <property type="entry name" value="4Fe4S_Fe_S_CS"/>
</dbReference>
<comment type="cofactor">
    <cofactor evidence="1 10">
        <name>[4Fe-4S] cluster</name>
        <dbReference type="ChEBI" id="CHEBI:49883"/>
    </cofactor>
</comment>
<dbReference type="Gene3D" id="3.30.70.20">
    <property type="match status" value="1"/>
</dbReference>
<organism evidence="12 13">
    <name type="scientific">Sarcina ventriculi</name>
    <name type="common">Clostridium ventriculi</name>
    <dbReference type="NCBI Taxonomy" id="1267"/>
    <lineage>
        <taxon>Bacteria</taxon>
        <taxon>Bacillati</taxon>
        <taxon>Bacillota</taxon>
        <taxon>Clostridia</taxon>
        <taxon>Eubacteriales</taxon>
        <taxon>Clostridiaceae</taxon>
        <taxon>Sarcina</taxon>
    </lineage>
</organism>
<evidence type="ECO:0000256" key="2">
    <source>
        <dbReference type="ARBA" id="ARBA00003532"/>
    </source>
</evidence>
<comment type="caution">
    <text evidence="12">The sequence shown here is derived from an EMBL/GenBank/DDBJ whole genome shotgun (WGS) entry which is preliminary data.</text>
</comment>
<dbReference type="PRINTS" id="PR00354">
    <property type="entry name" value="7FE8SFRDOXIN"/>
</dbReference>
<evidence type="ECO:0000256" key="5">
    <source>
        <dbReference type="ARBA" id="ARBA00022485"/>
    </source>
</evidence>
<evidence type="ECO:0000313" key="12">
    <source>
        <dbReference type="EMBL" id="CUO21313.1"/>
    </source>
</evidence>
<dbReference type="InterPro" id="IPR050157">
    <property type="entry name" value="PSI_iron-sulfur_center"/>
</dbReference>
<keyword evidence="5 10" id="KW-0004">4Fe-4S</keyword>
<evidence type="ECO:0000256" key="10">
    <source>
        <dbReference type="RuleBase" id="RU365098"/>
    </source>
</evidence>
<dbReference type="SUPFAM" id="SSF54862">
    <property type="entry name" value="4Fe-4S ferredoxins"/>
    <property type="match status" value="1"/>
</dbReference>
<evidence type="ECO:0000256" key="8">
    <source>
        <dbReference type="ARBA" id="ARBA00023004"/>
    </source>
</evidence>
<reference evidence="12 13" key="1">
    <citation type="submission" date="2015-09" db="EMBL/GenBank/DDBJ databases">
        <authorList>
            <consortium name="Pathogen Informatics"/>
            <person name="Wu L."/>
            <person name="Ma J."/>
        </authorList>
    </citation>
    <scope>NUCLEOTIDE SEQUENCE [LARGE SCALE GENOMIC DNA]</scope>
    <source>
        <strain evidence="12 13">2789STDY5834858</strain>
    </source>
</reference>
<keyword evidence="13" id="KW-1185">Reference proteome</keyword>
<evidence type="ECO:0000256" key="7">
    <source>
        <dbReference type="ARBA" id="ARBA00022982"/>
    </source>
</evidence>
<dbReference type="EMBL" id="CYZR01000010">
    <property type="protein sequence ID" value="CUO21313.1"/>
    <property type="molecule type" value="Genomic_DNA"/>
</dbReference>
<dbReference type="PROSITE" id="PS00198">
    <property type="entry name" value="4FE4S_FER_1"/>
    <property type="match status" value="1"/>
</dbReference>
<evidence type="ECO:0000256" key="4">
    <source>
        <dbReference type="ARBA" id="ARBA00022448"/>
    </source>
</evidence>
<feature type="domain" description="4Fe-4S ferredoxin-type" evidence="11">
    <location>
        <begin position="1"/>
        <end position="28"/>
    </location>
</feature>
<comment type="function">
    <text evidence="2 10">Ferredoxins are iron-sulfur proteins that transfer electrons in a wide variety of metabolic reactions.</text>
</comment>
<dbReference type="Pfam" id="PF12838">
    <property type="entry name" value="Fer4_7"/>
    <property type="match status" value="1"/>
</dbReference>
<dbReference type="InterPro" id="IPR017896">
    <property type="entry name" value="4Fe4S_Fe-S-bd"/>
</dbReference>
<dbReference type="PROSITE" id="PS51379">
    <property type="entry name" value="4FE4S_FER_2"/>
    <property type="match status" value="2"/>
</dbReference>
<evidence type="ECO:0000256" key="9">
    <source>
        <dbReference type="ARBA" id="ARBA00023014"/>
    </source>
</evidence>
<dbReference type="PANTHER" id="PTHR24960:SF79">
    <property type="entry name" value="PHOTOSYSTEM I IRON-SULFUR CENTER"/>
    <property type="match status" value="1"/>
</dbReference>
<accession>A0ABP2AWA7</accession>
<feature type="domain" description="4Fe-4S ferredoxin-type" evidence="11">
    <location>
        <begin position="29"/>
        <end position="56"/>
    </location>
</feature>
<dbReference type="InterPro" id="IPR000813">
    <property type="entry name" value="7Fe_ferredoxin"/>
</dbReference>
<keyword evidence="8 10" id="KW-0408">Iron</keyword>
<evidence type="ECO:0000256" key="6">
    <source>
        <dbReference type="ARBA" id="ARBA00022723"/>
    </source>
</evidence>
<evidence type="ECO:0000259" key="11">
    <source>
        <dbReference type="PROSITE" id="PS51379"/>
    </source>
</evidence>
<keyword evidence="7 10" id="KW-0249">Electron transport</keyword>
<keyword evidence="9 10" id="KW-0411">Iron-sulfur</keyword>
<dbReference type="PANTHER" id="PTHR24960">
    <property type="entry name" value="PHOTOSYSTEM I IRON-SULFUR CENTER-RELATED"/>
    <property type="match status" value="1"/>
</dbReference>
<dbReference type="Proteomes" id="UP000095488">
    <property type="component" value="Unassembled WGS sequence"/>
</dbReference>
<evidence type="ECO:0000313" key="13">
    <source>
        <dbReference type="Proteomes" id="UP000095488"/>
    </source>
</evidence>
<keyword evidence="4 10" id="KW-0813">Transport</keyword>
<evidence type="ECO:0000256" key="1">
    <source>
        <dbReference type="ARBA" id="ARBA00001966"/>
    </source>
</evidence>
<sequence length="56" mass="5634">MAYKIEDSCVSCGACAAECPVEAISQGDTQYVIDASTCIDCGTCANVCPVGAPVAE</sequence>
<keyword evidence="6 10" id="KW-0479">Metal-binding</keyword>
<protein>
    <recommendedName>
        <fullName evidence="3 10">Ferredoxin</fullName>
    </recommendedName>
</protein>
<dbReference type="RefSeq" id="WP_055260192.1">
    <property type="nucleotide sequence ID" value="NZ_BCMV01000048.1"/>
</dbReference>